<dbReference type="EMBL" id="ML734598">
    <property type="protein sequence ID" value="KAB8246591.1"/>
    <property type="molecule type" value="Genomic_DNA"/>
</dbReference>
<feature type="transmembrane region" description="Helical" evidence="18">
    <location>
        <begin position="481"/>
        <end position="502"/>
    </location>
</feature>
<keyword evidence="8 17" id="KW-0479">Metal-binding</keyword>
<feature type="active site" evidence="16">
    <location>
        <position position="1049"/>
    </location>
</feature>
<dbReference type="VEuPathDB" id="FungiDB:F9C07_2276737"/>
<gene>
    <name evidence="21" type="ORF">BDV35DRAFT_404860</name>
</gene>
<comment type="function">
    <text evidence="1">Secreted metalloproteinase that allows assimilation of proteinaceous substrates.</text>
</comment>
<dbReference type="Pfam" id="PF01979">
    <property type="entry name" value="Amidohydro_1"/>
    <property type="match status" value="1"/>
</dbReference>
<accession>A0A5N6GW78</accession>
<dbReference type="InterPro" id="IPR027268">
    <property type="entry name" value="Peptidase_M4/M1_CTD_sf"/>
</dbReference>
<dbReference type="GO" id="GO:0006508">
    <property type="term" value="P:proteolysis"/>
    <property type="evidence" value="ECO:0007669"/>
    <property type="project" value="UniProtKB-KW"/>
</dbReference>
<evidence type="ECO:0000256" key="2">
    <source>
        <dbReference type="ARBA" id="ARBA00004141"/>
    </source>
</evidence>
<dbReference type="SMART" id="SM00679">
    <property type="entry name" value="CTNS"/>
    <property type="match status" value="1"/>
</dbReference>
<dbReference type="InterPro" id="IPR032466">
    <property type="entry name" value="Metal_Hydrolase"/>
</dbReference>
<keyword evidence="13" id="KW-0482">Metalloprotease</keyword>
<keyword evidence="7 18" id="KW-0812">Transmembrane</keyword>
<evidence type="ECO:0000256" key="15">
    <source>
        <dbReference type="ARBA" id="ARBA00023145"/>
    </source>
</evidence>
<dbReference type="PANTHER" id="PTHR33478:SF1">
    <property type="entry name" value="EXTRACELLULAR METALLOPROTEINASE MEP"/>
    <property type="match status" value="1"/>
</dbReference>
<keyword evidence="15" id="KW-0865">Zymogen</keyword>
<feature type="domain" description="FTP" evidence="20">
    <location>
        <begin position="701"/>
        <end position="752"/>
    </location>
</feature>
<dbReference type="SUPFAM" id="SSF51556">
    <property type="entry name" value="Metallo-dependent hydrolases"/>
    <property type="match status" value="1"/>
</dbReference>
<dbReference type="GO" id="GO:0008270">
    <property type="term" value="F:zinc ion binding"/>
    <property type="evidence" value="ECO:0007669"/>
    <property type="project" value="InterPro"/>
</dbReference>
<proteinExistence type="inferred from homology"/>
<dbReference type="Gene3D" id="1.10.390.10">
    <property type="entry name" value="Neutral Protease Domain 2"/>
    <property type="match status" value="1"/>
</dbReference>
<dbReference type="InterPro" id="IPR006603">
    <property type="entry name" value="PQ-loop_rpt"/>
</dbReference>
<feature type="transmembrane region" description="Helical" evidence="18">
    <location>
        <begin position="541"/>
        <end position="564"/>
    </location>
</feature>
<dbReference type="InterPro" id="IPR001842">
    <property type="entry name" value="Peptidase_M36"/>
</dbReference>
<dbReference type="PRINTS" id="PR00999">
    <property type="entry name" value="FUNGALYSIN"/>
</dbReference>
<dbReference type="GO" id="GO:0016020">
    <property type="term" value="C:membrane"/>
    <property type="evidence" value="ECO:0007669"/>
    <property type="project" value="UniProtKB-SubCell"/>
</dbReference>
<keyword evidence="9" id="KW-0732">Signal</keyword>
<name>A0A5N6GW78_ASPFL</name>
<feature type="binding site" evidence="17">
    <location>
        <position position="1078"/>
    </location>
    <ligand>
        <name>Zn(2+)</name>
        <dbReference type="ChEBI" id="CHEBI:29105"/>
        <note>catalytic</note>
    </ligand>
</feature>
<dbReference type="Pfam" id="PF07504">
    <property type="entry name" value="FTP"/>
    <property type="match status" value="1"/>
</dbReference>
<evidence type="ECO:0000256" key="17">
    <source>
        <dbReference type="PIRSR" id="PIRSR601842-2"/>
    </source>
</evidence>
<evidence type="ECO:0000256" key="16">
    <source>
        <dbReference type="PIRSR" id="PIRSR601842-1"/>
    </source>
</evidence>
<comment type="cofactor">
    <cofactor evidence="17">
        <name>Zn(2+)</name>
        <dbReference type="ChEBI" id="CHEBI:29105"/>
    </cofactor>
    <text evidence="17">Binds 1 zinc ion per subunit.</text>
</comment>
<evidence type="ECO:0000256" key="4">
    <source>
        <dbReference type="ARBA" id="ARBA00006006"/>
    </source>
</evidence>
<keyword evidence="14 18" id="KW-0472">Membrane</keyword>
<dbReference type="CDD" id="cd09596">
    <property type="entry name" value="M36"/>
    <property type="match status" value="1"/>
</dbReference>
<evidence type="ECO:0000256" key="7">
    <source>
        <dbReference type="ARBA" id="ARBA00022692"/>
    </source>
</evidence>
<feature type="domain" description="Amidohydrolase-related" evidence="19">
    <location>
        <begin position="53"/>
        <end position="376"/>
    </location>
</feature>
<dbReference type="Pfam" id="PF02128">
    <property type="entry name" value="Peptidase_M36"/>
    <property type="match status" value="1"/>
</dbReference>
<dbReference type="InterPro" id="IPR006680">
    <property type="entry name" value="Amidohydro-rel"/>
</dbReference>
<protein>
    <submittedName>
        <fullName evidence="21">Fungalysin metallopeptidase-domain-containing protein</fullName>
    </submittedName>
</protein>
<evidence type="ECO:0000256" key="10">
    <source>
        <dbReference type="ARBA" id="ARBA00022801"/>
    </source>
</evidence>
<keyword evidence="10" id="KW-0378">Hydrolase</keyword>
<reference evidence="21" key="1">
    <citation type="submission" date="2019-04" db="EMBL/GenBank/DDBJ databases">
        <title>Friends and foes A comparative genomics study of 23 Aspergillus species from section Flavi.</title>
        <authorList>
            <consortium name="DOE Joint Genome Institute"/>
            <person name="Kjaerbolling I."/>
            <person name="Vesth T."/>
            <person name="Frisvad J.C."/>
            <person name="Nybo J.L."/>
            <person name="Theobald S."/>
            <person name="Kildgaard S."/>
            <person name="Isbrandt T."/>
            <person name="Kuo A."/>
            <person name="Sato A."/>
            <person name="Lyhne E.K."/>
            <person name="Kogle M.E."/>
            <person name="Wiebenga A."/>
            <person name="Kun R.S."/>
            <person name="Lubbers R.J."/>
            <person name="Makela M.R."/>
            <person name="Barry K."/>
            <person name="Chovatia M."/>
            <person name="Clum A."/>
            <person name="Daum C."/>
            <person name="Haridas S."/>
            <person name="He G."/>
            <person name="LaButti K."/>
            <person name="Lipzen A."/>
            <person name="Mondo S."/>
            <person name="Riley R."/>
            <person name="Salamov A."/>
            <person name="Simmons B.A."/>
            <person name="Magnuson J.K."/>
            <person name="Henrissat B."/>
            <person name="Mortensen U.H."/>
            <person name="Larsen T.O."/>
            <person name="Devries R.P."/>
            <person name="Grigoriev I.V."/>
            <person name="Machida M."/>
            <person name="Baker S.E."/>
            <person name="Andersen M.R."/>
        </authorList>
    </citation>
    <scope>NUCLEOTIDE SEQUENCE [LARGE SCALE GENOMIC DNA]</scope>
    <source>
        <strain evidence="21">CBS 121.62</strain>
    </source>
</reference>
<dbReference type="Proteomes" id="UP000325434">
    <property type="component" value="Unassembled WGS sequence"/>
</dbReference>
<evidence type="ECO:0000256" key="12">
    <source>
        <dbReference type="ARBA" id="ARBA00022989"/>
    </source>
</evidence>
<dbReference type="VEuPathDB" id="FungiDB:AFLA_012228"/>
<evidence type="ECO:0000256" key="5">
    <source>
        <dbReference type="ARBA" id="ARBA00022525"/>
    </source>
</evidence>
<dbReference type="VEuPathDB" id="FungiDB:AFLA_012226"/>
<evidence type="ECO:0000256" key="3">
    <source>
        <dbReference type="ARBA" id="ARBA00004613"/>
    </source>
</evidence>
<organism evidence="21">
    <name type="scientific">Aspergillus flavus</name>
    <dbReference type="NCBI Taxonomy" id="5059"/>
    <lineage>
        <taxon>Eukaryota</taxon>
        <taxon>Fungi</taxon>
        <taxon>Dikarya</taxon>
        <taxon>Ascomycota</taxon>
        <taxon>Pezizomycotina</taxon>
        <taxon>Eurotiomycetes</taxon>
        <taxon>Eurotiomycetidae</taxon>
        <taxon>Eurotiales</taxon>
        <taxon>Aspergillaceae</taxon>
        <taxon>Aspergillus</taxon>
        <taxon>Aspergillus subgen. Circumdati</taxon>
    </lineage>
</organism>
<evidence type="ECO:0000256" key="1">
    <source>
        <dbReference type="ARBA" id="ARBA00003174"/>
    </source>
</evidence>
<keyword evidence="12 18" id="KW-1133">Transmembrane helix</keyword>
<evidence type="ECO:0000259" key="19">
    <source>
        <dbReference type="Pfam" id="PF01979"/>
    </source>
</evidence>
<dbReference type="Gene3D" id="2.30.40.10">
    <property type="entry name" value="Urease, subunit C, domain 1"/>
    <property type="match status" value="1"/>
</dbReference>
<feature type="transmembrane region" description="Helical" evidence="18">
    <location>
        <begin position="613"/>
        <end position="635"/>
    </location>
</feature>
<evidence type="ECO:0000256" key="9">
    <source>
        <dbReference type="ARBA" id="ARBA00022729"/>
    </source>
</evidence>
<feature type="binding site" evidence="17">
    <location>
        <position position="1048"/>
    </location>
    <ligand>
        <name>Zn(2+)</name>
        <dbReference type="ChEBI" id="CHEBI:29105"/>
        <note>catalytic</note>
    </ligand>
</feature>
<keyword evidence="11 17" id="KW-0862">Zinc</keyword>
<feature type="binding site" evidence="17">
    <location>
        <position position="1052"/>
    </location>
    <ligand>
        <name>Zn(2+)</name>
        <dbReference type="ChEBI" id="CHEBI:29105"/>
        <note>catalytic</note>
    </ligand>
</feature>
<dbReference type="InterPro" id="IPR050371">
    <property type="entry name" value="Fungal_virulence_M36"/>
</dbReference>
<feature type="binding site" evidence="17">
    <location>
        <position position="864"/>
    </location>
    <ligand>
        <name>Zn(2+)</name>
        <dbReference type="ChEBI" id="CHEBI:29105"/>
        <note>catalytic</note>
    </ligand>
</feature>
<evidence type="ECO:0000256" key="13">
    <source>
        <dbReference type="ARBA" id="ARBA00023049"/>
    </source>
</evidence>
<dbReference type="InterPro" id="IPR057744">
    <property type="entry name" value="OTAase-like"/>
</dbReference>
<dbReference type="GO" id="GO:0016810">
    <property type="term" value="F:hydrolase activity, acting on carbon-nitrogen (but not peptide) bonds"/>
    <property type="evidence" value="ECO:0007669"/>
    <property type="project" value="InterPro"/>
</dbReference>
<keyword evidence="6" id="KW-0645">Protease</keyword>
<evidence type="ECO:0000313" key="21">
    <source>
        <dbReference type="EMBL" id="KAB8246591.1"/>
    </source>
</evidence>
<dbReference type="Gene3D" id="3.10.170.10">
    <property type="match status" value="1"/>
</dbReference>
<evidence type="ECO:0000256" key="6">
    <source>
        <dbReference type="ARBA" id="ARBA00022670"/>
    </source>
</evidence>
<dbReference type="GO" id="GO:0005576">
    <property type="term" value="C:extracellular region"/>
    <property type="evidence" value="ECO:0007669"/>
    <property type="project" value="UniProtKB-SubCell"/>
</dbReference>
<evidence type="ECO:0000256" key="14">
    <source>
        <dbReference type="ARBA" id="ARBA00023136"/>
    </source>
</evidence>
<evidence type="ECO:0000256" key="18">
    <source>
        <dbReference type="SAM" id="Phobius"/>
    </source>
</evidence>
<dbReference type="InterPro" id="IPR011096">
    <property type="entry name" value="FTP_domain"/>
</dbReference>
<evidence type="ECO:0000256" key="8">
    <source>
        <dbReference type="ARBA" id="ARBA00022723"/>
    </source>
</evidence>
<evidence type="ECO:0000256" key="11">
    <source>
        <dbReference type="ARBA" id="ARBA00022833"/>
    </source>
</evidence>
<dbReference type="CDD" id="cd01299">
    <property type="entry name" value="Met_dep_hydrolase_A"/>
    <property type="match status" value="1"/>
</dbReference>
<dbReference type="Gene3D" id="3.20.20.140">
    <property type="entry name" value="Metal-dependent hydrolases"/>
    <property type="match status" value="1"/>
</dbReference>
<sequence>MPDQLKKSSSKRHRPKVPLEQRKRTVKAYTTCRLPEVGDTDPGTIRIDQNGKFICPGLIDCHVHIAAVPGSATLREMKDLSDNVSLLRQPSVCQSMLNRGFTTVRDCGGAGLALKESIQEGVIPGPRLFIAGHALSQTGGHGDRRQPHDRNKCCAGHVNGIGRIVDGVEQCLKYAREEIRQGSDFIKIMGGGGVASPSDQIHHVQFSDEEIKAIVTVANNAGTYVTSHVYTPQAIQQAISQGVKAIEHGNLLDEATAKLMKENGVILTPTLVTYATMDSPEFRSFLPPASAQKNREVLHKGLQALELASKAGVDICFGTDLLGPLHFAQSKEFAIRSSVQTPLEILQSATITPARLLKQDGFLGQIVPGFAVDLLLPQIWKNWRRHDSESLSAAFFLSWAMAGVPLGVYNISDNFNIALQVQPNILISLSLLTWSQCKYYRDKWNLKKILPVAIVLGAVLGGVEAGLVFALRVAYRRGERWPTTLMAILSAVLLAAGVLRHYVDMFRTRSDAGLSLRFALLDASGDVASILSVIFQPSLSILGLVIYGTEFVIWVGLMVILLYFRAARWRKGRDIRVDGPFDNKYWIIPLCLITSPLLSSQPPPICQSFPFPLFSLVVNMHMLLFIGALALPVFVCTQSCEPASLSPRLAGVDLEKFRLTPNAEYVDSDQQIPISTTNVGLIEQSYVETAIKLVRETFPNATFRLREDHYVGDNGVAHVHFRQTVHNLDVDNGDFNVNVGRDGSVFSYGNSFYTGPVPSITQLTKRDFTDPVAALKFALTHLQLPITAEDVSVESTKHPHKYVLRGTSGAVTNPKARLVYFVKPDGTLCLVWRVETDVDDNWLLTYVDAKTAEEIHGVVDYVSEATFQVYGWGINDPGQVDSRAVLTDPWDLKESPLTWFRDGQKNWTTTRGNNGIAQENINNLPTYLNNFRPDSPTQNFSYEYPAGGSPKDYINASITQLFYTANAYHDLLYTLGFNEKAGNFQWNNSGLGGKEKDYVILNAQDGASRNNADFATPPDGSPARMRMYLFTHTTPPRDGVFESGIVIHEYTHGLSMRLTGGPDNSRCLSAFESASMGEGWGDFMATAIRLKPSDTRATDYGMGMWVYNNEKGIRQYLYSTSMETNPLNYTSLNRMWEAHAGGTVWASMLYEVLWNLIDRHGKNDGPRPTFDERGVPKDGKYLAMKIVIDAMALQDNPAILTLFRPAMPSWTRIRLLQEARINVRSGLDQPNTINIQPGSPIKPNQNPIPNILLMLLTPITTCLELLPIFRNNHNRINPLPRTNRTLLHLPTGRYNKHLMIPLLSAIKLTLTSIIPRPPQSAHNSLILHLSAPGFYNPNWNIFEFFKGGPTLPPDGGILDHTWRGSSVKLFEGPLLVFSPVVGVDKDRGSVL</sequence>
<dbReference type="PANTHER" id="PTHR33478">
    <property type="entry name" value="EXTRACELLULAR METALLOPROTEINASE MEP"/>
    <property type="match status" value="1"/>
</dbReference>
<keyword evidence="5" id="KW-0964">Secreted</keyword>
<dbReference type="VEuPathDB" id="FungiDB:F9C07_2276735"/>
<dbReference type="GO" id="GO:0004222">
    <property type="term" value="F:metalloendopeptidase activity"/>
    <property type="evidence" value="ECO:0007669"/>
    <property type="project" value="InterPro"/>
</dbReference>
<comment type="similarity">
    <text evidence="4">Belongs to the peptidase M36 family.</text>
</comment>
<comment type="subcellular location">
    <subcellularLocation>
        <location evidence="2">Membrane</location>
        <topology evidence="2">Multi-pass membrane protein</topology>
    </subcellularLocation>
    <subcellularLocation>
        <location evidence="3">Secreted</location>
    </subcellularLocation>
</comment>
<feature type="transmembrane region" description="Helical" evidence="18">
    <location>
        <begin position="449"/>
        <end position="475"/>
    </location>
</feature>
<dbReference type="SUPFAM" id="SSF55486">
    <property type="entry name" value="Metalloproteases ('zincins'), catalytic domain"/>
    <property type="match status" value="1"/>
</dbReference>
<dbReference type="InterPro" id="IPR011059">
    <property type="entry name" value="Metal-dep_hydrolase_composite"/>
</dbReference>
<evidence type="ECO:0000259" key="20">
    <source>
        <dbReference type="Pfam" id="PF07504"/>
    </source>
</evidence>